<feature type="region of interest" description="Disordered" evidence="1">
    <location>
        <begin position="188"/>
        <end position="209"/>
    </location>
</feature>
<keyword evidence="4" id="KW-1185">Reference proteome</keyword>
<gene>
    <name evidence="3" type="ORF">K457DRAFT_138644</name>
</gene>
<dbReference type="Proteomes" id="UP000078512">
    <property type="component" value="Unassembled WGS sequence"/>
</dbReference>
<protein>
    <recommendedName>
        <fullName evidence="2">C2 domain-containing protein</fullName>
    </recommendedName>
</protein>
<dbReference type="SUPFAM" id="SSF49562">
    <property type="entry name" value="C2 domain (Calcium/lipid-binding domain, CaLB)"/>
    <property type="match status" value="1"/>
</dbReference>
<accession>A0A197JVT3</accession>
<dbReference type="CDD" id="cd00030">
    <property type="entry name" value="C2"/>
    <property type="match status" value="1"/>
</dbReference>
<sequence length="209" mass="22916">MTHTLKVTVHQADHLEDVERFGKNDPYARISLNVDFKHNAKTQTLKNAGKEAAWNKTLELADFNPQEHDTLYLEILDEETMADEPIAFTAIPLHQVLGAPGHALRGRFDLHTVKGKQRGEVLLTIVVVNAGQTEGAHPQSEVRGVVKLDSAQQARINSLSRKESASDAGAAALLIGGIIAGKALHDSHKDAKKVAHDQQEQAKAENREY</sequence>
<organism evidence="3 4">
    <name type="scientific">Linnemannia elongata AG-77</name>
    <dbReference type="NCBI Taxonomy" id="1314771"/>
    <lineage>
        <taxon>Eukaryota</taxon>
        <taxon>Fungi</taxon>
        <taxon>Fungi incertae sedis</taxon>
        <taxon>Mucoromycota</taxon>
        <taxon>Mortierellomycotina</taxon>
        <taxon>Mortierellomycetes</taxon>
        <taxon>Mortierellales</taxon>
        <taxon>Mortierellaceae</taxon>
        <taxon>Linnemannia</taxon>
    </lineage>
</organism>
<reference evidence="3 4" key="1">
    <citation type="submission" date="2016-05" db="EMBL/GenBank/DDBJ databases">
        <title>Genome sequencing reveals origins of a unique bacterial endosymbiosis in the earliest lineages of terrestrial Fungi.</title>
        <authorList>
            <consortium name="DOE Joint Genome Institute"/>
            <person name="Uehling J."/>
            <person name="Gryganskyi A."/>
            <person name="Hameed K."/>
            <person name="Tschaplinski T."/>
            <person name="Misztal P."/>
            <person name="Wu S."/>
            <person name="Desiro A."/>
            <person name="Vande Pol N."/>
            <person name="Du Z.-Y."/>
            <person name="Zienkiewicz A."/>
            <person name="Zienkiewicz K."/>
            <person name="Morin E."/>
            <person name="Tisserant E."/>
            <person name="Splivallo R."/>
            <person name="Hainaut M."/>
            <person name="Henrissat B."/>
            <person name="Ohm R."/>
            <person name="Kuo A."/>
            <person name="Yan J."/>
            <person name="Lipzen A."/>
            <person name="Nolan M."/>
            <person name="Labutti K."/>
            <person name="Barry K."/>
            <person name="Goldstein A."/>
            <person name="Labbe J."/>
            <person name="Schadt C."/>
            <person name="Tuskan G."/>
            <person name="Grigoriev I."/>
            <person name="Martin F."/>
            <person name="Vilgalys R."/>
            <person name="Bonito G."/>
        </authorList>
    </citation>
    <scope>NUCLEOTIDE SEQUENCE [LARGE SCALE GENOMIC DNA]</scope>
    <source>
        <strain evidence="3 4">AG-77</strain>
    </source>
</reference>
<dbReference type="PROSITE" id="PS50004">
    <property type="entry name" value="C2"/>
    <property type="match status" value="1"/>
</dbReference>
<dbReference type="STRING" id="1314771.A0A197JVT3"/>
<evidence type="ECO:0000256" key="1">
    <source>
        <dbReference type="SAM" id="MobiDB-lite"/>
    </source>
</evidence>
<dbReference type="OrthoDB" id="270970at2759"/>
<dbReference type="AlphaFoldDB" id="A0A197JVT3"/>
<evidence type="ECO:0000313" key="3">
    <source>
        <dbReference type="EMBL" id="OAQ28546.1"/>
    </source>
</evidence>
<proteinExistence type="predicted"/>
<dbReference type="PANTHER" id="PTHR47052:SF3">
    <property type="entry name" value="INGRESSION PROTEIN 1"/>
    <property type="match status" value="1"/>
</dbReference>
<evidence type="ECO:0000259" key="2">
    <source>
        <dbReference type="PROSITE" id="PS50004"/>
    </source>
</evidence>
<dbReference type="EMBL" id="KV442047">
    <property type="protein sequence ID" value="OAQ28546.1"/>
    <property type="molecule type" value="Genomic_DNA"/>
</dbReference>
<dbReference type="Gene3D" id="2.60.40.150">
    <property type="entry name" value="C2 domain"/>
    <property type="match status" value="1"/>
</dbReference>
<dbReference type="SMART" id="SM00239">
    <property type="entry name" value="C2"/>
    <property type="match status" value="1"/>
</dbReference>
<dbReference type="InterPro" id="IPR000008">
    <property type="entry name" value="C2_dom"/>
</dbReference>
<dbReference type="InterPro" id="IPR035892">
    <property type="entry name" value="C2_domain_sf"/>
</dbReference>
<evidence type="ECO:0000313" key="4">
    <source>
        <dbReference type="Proteomes" id="UP000078512"/>
    </source>
</evidence>
<feature type="domain" description="C2" evidence="2">
    <location>
        <begin position="1"/>
        <end position="106"/>
    </location>
</feature>
<dbReference type="InterPro" id="IPR052981">
    <property type="entry name" value="Ingression_C2_domain"/>
</dbReference>
<dbReference type="PANTHER" id="PTHR47052">
    <property type="entry name" value="CONSERVED SERINE PROLINE-RICH PROTEIN (AFU_ORTHOLOGUE AFUA_2G01790)"/>
    <property type="match status" value="1"/>
</dbReference>
<name>A0A197JVT3_9FUNG</name>
<dbReference type="Pfam" id="PF00168">
    <property type="entry name" value="C2"/>
    <property type="match status" value="1"/>
</dbReference>